<dbReference type="EMBL" id="KZ301999">
    <property type="protein sequence ID" value="PFH50673.1"/>
    <property type="molecule type" value="Genomic_DNA"/>
</dbReference>
<evidence type="ECO:0000313" key="3">
    <source>
        <dbReference type="Proteomes" id="UP000242287"/>
    </source>
</evidence>
<reference evidence="2 3" key="1">
    <citation type="submission" date="2014-02" db="EMBL/GenBank/DDBJ databases">
        <title>Transposable element dynamics among asymbiotic and ectomycorrhizal Amanita fungi.</title>
        <authorList>
            <consortium name="DOE Joint Genome Institute"/>
            <person name="Hess J."/>
            <person name="Skrede I."/>
            <person name="Wolfe B."/>
            <person name="LaButti K."/>
            <person name="Ohm R.A."/>
            <person name="Grigoriev I.V."/>
            <person name="Pringle A."/>
        </authorList>
    </citation>
    <scope>NUCLEOTIDE SEQUENCE [LARGE SCALE GENOMIC DNA]</scope>
    <source>
        <strain evidence="2 3">SKay4041</strain>
    </source>
</reference>
<feature type="transmembrane region" description="Helical" evidence="1">
    <location>
        <begin position="45"/>
        <end position="69"/>
    </location>
</feature>
<evidence type="ECO:0000256" key="1">
    <source>
        <dbReference type="SAM" id="Phobius"/>
    </source>
</evidence>
<dbReference type="STRING" id="703135.A0A2A9NSN5"/>
<keyword evidence="1" id="KW-1133">Transmembrane helix</keyword>
<gene>
    <name evidence="2" type="ORF">AMATHDRAFT_47697</name>
</gene>
<proteinExistence type="predicted"/>
<name>A0A2A9NSN5_9AGAR</name>
<protein>
    <submittedName>
        <fullName evidence="2">Uncharacterized protein</fullName>
    </submittedName>
</protein>
<evidence type="ECO:0000313" key="2">
    <source>
        <dbReference type="EMBL" id="PFH50673.1"/>
    </source>
</evidence>
<feature type="transmembrane region" description="Helical" evidence="1">
    <location>
        <begin position="129"/>
        <end position="150"/>
    </location>
</feature>
<sequence>MNFFRVARLVLYSLIVNSTLLLLVFASWNIHATLSGGPRVPCEPIIMIMTCYLTFIFLILGFSLGIVWVECLWSFVVALTQGAFYLSHPCLAIIQVCSSASPVRLDADRIFQDNWSICTSTSLLVPLGWLSSFIAWLYFFILFITVLANISVYPGIWKDSVNDIDLFGFLPARKRRPDLKWSRRDAENLNIWDENAARRFSVAPWAKTTTIRRGVDLPFSVKSVDGTESTSSVYKMPLPDSPRAALVRQMHNGSLFVENIDRDSVHVEDSDFPVQHSNKTMWVPADAIIGGR</sequence>
<keyword evidence="1" id="KW-0812">Transmembrane</keyword>
<dbReference type="Proteomes" id="UP000242287">
    <property type="component" value="Unassembled WGS sequence"/>
</dbReference>
<organism evidence="2 3">
    <name type="scientific">Amanita thiersii Skay4041</name>
    <dbReference type="NCBI Taxonomy" id="703135"/>
    <lineage>
        <taxon>Eukaryota</taxon>
        <taxon>Fungi</taxon>
        <taxon>Dikarya</taxon>
        <taxon>Basidiomycota</taxon>
        <taxon>Agaricomycotina</taxon>
        <taxon>Agaricomycetes</taxon>
        <taxon>Agaricomycetidae</taxon>
        <taxon>Agaricales</taxon>
        <taxon>Pluteineae</taxon>
        <taxon>Amanitaceae</taxon>
        <taxon>Amanita</taxon>
    </lineage>
</organism>
<keyword evidence="3" id="KW-1185">Reference proteome</keyword>
<feature type="transmembrane region" description="Helical" evidence="1">
    <location>
        <begin position="6"/>
        <end position="25"/>
    </location>
</feature>
<dbReference type="OrthoDB" id="3188789at2759"/>
<dbReference type="AlphaFoldDB" id="A0A2A9NSN5"/>
<keyword evidence="1" id="KW-0472">Membrane</keyword>
<accession>A0A2A9NSN5</accession>